<dbReference type="Proteomes" id="UP000826651">
    <property type="component" value="Unassembled WGS sequence"/>
</dbReference>
<dbReference type="RefSeq" id="WP_223405535.1">
    <property type="nucleotide sequence ID" value="NZ_JAGSHT010000010.1"/>
</dbReference>
<evidence type="ECO:0000313" key="2">
    <source>
        <dbReference type="EMBL" id="MBZ2196563.1"/>
    </source>
</evidence>
<feature type="region of interest" description="Disordered" evidence="1">
    <location>
        <begin position="59"/>
        <end position="119"/>
    </location>
</feature>
<protein>
    <submittedName>
        <fullName evidence="2">Uncharacterized protein</fullName>
    </submittedName>
</protein>
<evidence type="ECO:0000256" key="1">
    <source>
        <dbReference type="SAM" id="MobiDB-lite"/>
    </source>
</evidence>
<proteinExistence type="predicted"/>
<accession>A0ABS7S882</accession>
<dbReference type="EMBL" id="JAGSHT010000010">
    <property type="protein sequence ID" value="MBZ2196563.1"/>
    <property type="molecule type" value="Genomic_DNA"/>
</dbReference>
<reference evidence="2 3" key="1">
    <citation type="submission" date="2021-04" db="EMBL/GenBank/DDBJ databases">
        <title>Ruania sp. nov., isolated from sandy soil of mangrove forest.</title>
        <authorList>
            <person name="Ge X."/>
            <person name="Huang R."/>
            <person name="Liu W."/>
        </authorList>
    </citation>
    <scope>NUCLEOTIDE SEQUENCE [LARGE SCALE GENOMIC DNA]</scope>
    <source>
        <strain evidence="2 3">N2-46</strain>
    </source>
</reference>
<comment type="caution">
    <text evidence="2">The sequence shown here is derived from an EMBL/GenBank/DDBJ whole genome shotgun (WGS) entry which is preliminary data.</text>
</comment>
<evidence type="ECO:0000313" key="3">
    <source>
        <dbReference type="Proteomes" id="UP000826651"/>
    </source>
</evidence>
<organism evidence="2 3">
    <name type="scientific">Occultella gossypii</name>
    <dbReference type="NCBI Taxonomy" id="2800820"/>
    <lineage>
        <taxon>Bacteria</taxon>
        <taxon>Bacillati</taxon>
        <taxon>Actinomycetota</taxon>
        <taxon>Actinomycetes</taxon>
        <taxon>Micrococcales</taxon>
        <taxon>Ruaniaceae</taxon>
        <taxon>Occultella</taxon>
    </lineage>
</organism>
<feature type="compositionally biased region" description="Basic and acidic residues" evidence="1">
    <location>
        <begin position="110"/>
        <end position="119"/>
    </location>
</feature>
<sequence length="189" mass="20883">MSTVMVTLTRFPASFQPRLSPCVSAVDREVRGSDPREVERNAHGFLEFVEGGVVVDTGDPLGQVEPGRTEHRRGEVQEHGYDRVVVQDDLPAGGEQQPSRPKGGFADGPLADRDRSASERVDQPMCHWIGFGQAQRVKYHRKPGSRSPSFHPTISVRRATAVSAVRRPMDRSLGGVELTTFEVRPRGRS</sequence>
<feature type="compositionally biased region" description="Basic and acidic residues" evidence="1">
    <location>
        <begin position="67"/>
        <end position="86"/>
    </location>
</feature>
<keyword evidence="3" id="KW-1185">Reference proteome</keyword>
<name>A0ABS7S882_9MICO</name>
<gene>
    <name evidence="2" type="ORF">KCQ71_10390</name>
</gene>